<name>A0A8C3F181_CHRPI</name>
<sequence length="34" mass="3635">MAFMEKPPAGKVLLDDTVPLTAVIEASQSLHSHT</sequence>
<accession>A0A8C3F181</accession>
<protein>
    <submittedName>
        <fullName evidence="1">Uncharacterized protein</fullName>
    </submittedName>
</protein>
<dbReference type="Ensembl" id="ENSCPBT00000001826.1">
    <property type="protein sequence ID" value="ENSCPBP00000001478.1"/>
    <property type="gene ID" value="ENSCPBG00000001205.1"/>
</dbReference>
<reference evidence="1" key="2">
    <citation type="submission" date="2025-09" db="UniProtKB">
        <authorList>
            <consortium name="Ensembl"/>
        </authorList>
    </citation>
    <scope>IDENTIFICATION</scope>
</reference>
<keyword evidence="2" id="KW-1185">Reference proteome</keyword>
<dbReference type="GeneTree" id="ENSGT01030000237505"/>
<evidence type="ECO:0000313" key="1">
    <source>
        <dbReference type="Ensembl" id="ENSCPBP00000001478.1"/>
    </source>
</evidence>
<evidence type="ECO:0000313" key="2">
    <source>
        <dbReference type="Proteomes" id="UP000694380"/>
    </source>
</evidence>
<dbReference type="AlphaFoldDB" id="A0A8C3F181"/>
<proteinExistence type="predicted"/>
<dbReference type="Proteomes" id="UP000694380">
    <property type="component" value="Unplaced"/>
</dbReference>
<reference evidence="1" key="1">
    <citation type="submission" date="2025-08" db="UniProtKB">
        <authorList>
            <consortium name="Ensembl"/>
        </authorList>
    </citation>
    <scope>IDENTIFICATION</scope>
</reference>
<organism evidence="1 2">
    <name type="scientific">Chrysemys picta bellii</name>
    <name type="common">Western painted turtle</name>
    <name type="synonym">Emys bellii</name>
    <dbReference type="NCBI Taxonomy" id="8478"/>
    <lineage>
        <taxon>Eukaryota</taxon>
        <taxon>Metazoa</taxon>
        <taxon>Chordata</taxon>
        <taxon>Craniata</taxon>
        <taxon>Vertebrata</taxon>
        <taxon>Euteleostomi</taxon>
        <taxon>Archelosauria</taxon>
        <taxon>Testudinata</taxon>
        <taxon>Testudines</taxon>
        <taxon>Cryptodira</taxon>
        <taxon>Durocryptodira</taxon>
        <taxon>Testudinoidea</taxon>
        <taxon>Emydidae</taxon>
        <taxon>Chrysemys</taxon>
    </lineage>
</organism>